<evidence type="ECO:0008006" key="4">
    <source>
        <dbReference type="Google" id="ProtNLM"/>
    </source>
</evidence>
<evidence type="ECO:0000313" key="2">
    <source>
        <dbReference type="EMBL" id="QSQ26090.1"/>
    </source>
</evidence>
<feature type="region of interest" description="Disordered" evidence="1">
    <location>
        <begin position="44"/>
        <end position="69"/>
    </location>
</feature>
<keyword evidence="3" id="KW-1185">Reference proteome</keyword>
<dbReference type="Proteomes" id="UP000662747">
    <property type="component" value="Chromosome"/>
</dbReference>
<dbReference type="RefSeq" id="WP_206727640.1">
    <property type="nucleotide sequence ID" value="NZ_CP071090.1"/>
</dbReference>
<gene>
    <name evidence="2" type="ORF">JY651_14680</name>
</gene>
<accession>A0ABX7P6I1</accession>
<name>A0ABX7P6I1_9BACT</name>
<protein>
    <recommendedName>
        <fullName evidence="4">Lipoprotein</fullName>
    </recommendedName>
</protein>
<organism evidence="2 3">
    <name type="scientific">Pyxidicoccus parkwayensis</name>
    <dbReference type="NCBI Taxonomy" id="2813578"/>
    <lineage>
        <taxon>Bacteria</taxon>
        <taxon>Pseudomonadati</taxon>
        <taxon>Myxococcota</taxon>
        <taxon>Myxococcia</taxon>
        <taxon>Myxococcales</taxon>
        <taxon>Cystobacterineae</taxon>
        <taxon>Myxococcaceae</taxon>
        <taxon>Pyxidicoccus</taxon>
    </lineage>
</organism>
<sequence length="83" mass="8741">MRFALAIVVLAGGLGGCGTLNTSGMSELCRNEYNSCLDTCQSPTRASNRFPEGPASNKPQNTETDFDTPSCVSACNERAKSCS</sequence>
<evidence type="ECO:0000313" key="3">
    <source>
        <dbReference type="Proteomes" id="UP000662747"/>
    </source>
</evidence>
<dbReference type="EMBL" id="CP071090">
    <property type="protein sequence ID" value="QSQ26090.1"/>
    <property type="molecule type" value="Genomic_DNA"/>
</dbReference>
<proteinExistence type="predicted"/>
<reference evidence="2 3" key="1">
    <citation type="submission" date="2021-02" db="EMBL/GenBank/DDBJ databases">
        <title>De Novo genome assembly of isolated myxobacteria.</title>
        <authorList>
            <person name="Stevens D.C."/>
        </authorList>
    </citation>
    <scope>NUCLEOTIDE SEQUENCE [LARGE SCALE GENOMIC DNA]</scope>
    <source>
        <strain evidence="3">SCPEA02</strain>
    </source>
</reference>
<evidence type="ECO:0000256" key="1">
    <source>
        <dbReference type="SAM" id="MobiDB-lite"/>
    </source>
</evidence>
<dbReference type="PROSITE" id="PS51257">
    <property type="entry name" value="PROKAR_LIPOPROTEIN"/>
    <property type="match status" value="1"/>
</dbReference>